<keyword evidence="4 5" id="KW-0663">Pyridoxal phosphate</keyword>
<dbReference type="PANTHER" id="PTHR11986:SF79">
    <property type="entry name" value="ACETYLORNITHINE AMINOTRANSFERASE, MITOCHONDRIAL"/>
    <property type="match status" value="1"/>
</dbReference>
<dbReference type="InterPro" id="IPR050103">
    <property type="entry name" value="Class-III_PLP-dep_AT"/>
</dbReference>
<dbReference type="PANTHER" id="PTHR11986">
    <property type="entry name" value="AMINOTRANSFERASE CLASS III"/>
    <property type="match status" value="1"/>
</dbReference>
<dbReference type="EMBL" id="JARHTQ010000010">
    <property type="protein sequence ID" value="MDF2257530.1"/>
    <property type="molecule type" value="Genomic_DNA"/>
</dbReference>
<evidence type="ECO:0000256" key="2">
    <source>
        <dbReference type="ARBA" id="ARBA00022576"/>
    </source>
</evidence>
<protein>
    <submittedName>
        <fullName evidence="7">Aminotransferase class III-fold pyridoxal phosphate-dependent enzyme</fullName>
    </submittedName>
</protein>
<organism evidence="7 8">
    <name type="scientific">Streptantibioticus ferralitis</name>
    <dbReference type="NCBI Taxonomy" id="236510"/>
    <lineage>
        <taxon>Bacteria</taxon>
        <taxon>Bacillati</taxon>
        <taxon>Actinomycetota</taxon>
        <taxon>Actinomycetes</taxon>
        <taxon>Kitasatosporales</taxon>
        <taxon>Streptomycetaceae</taxon>
        <taxon>Streptantibioticus</taxon>
    </lineage>
</organism>
<feature type="region of interest" description="Disordered" evidence="6">
    <location>
        <begin position="501"/>
        <end position="525"/>
    </location>
</feature>
<comment type="similarity">
    <text evidence="5">Belongs to the class-III pyridoxal-phosphate-dependent aminotransferase family.</text>
</comment>
<sequence length="525" mass="55880">MSSGTAELSIAATELAGPGADVDMVLEEVQRRNTEALSRAPEFFALEGGFHGKLVGSLQLTHNPTFRLPFQALGARARFVPADRPEEALKYVEAEQPNVLDVVAESGVVEVRWRAVPFVAGFVVEPIQGEGGINVLTAEQAKRITDVCRALDCPLVVDEIQTGARRTGSFFASAHIGLTGDYYTLAKSVGGGLAKTSMAKTSMLLVRQSSYVKDFELLHSSTYAKGSFSCSVTEKVLEMLEHDGGMAYRLATERGARPRSALEEVHAEFGDVVRGVRGRGLLLGFEFTDQSAASSAVIRNYARGGFFGFAVSGFLLRKDGLRLMPTGSAPHTLRIQPSYAIGDAAIDRLAAGLRDVCAVLRHQDALQLLHPLTGGDTPAPRVEVRDFRSTTPTGTDAEPPTARVAFVAELGAPDALRRFDASLADLDDATLRAFVARSAPVRAMAPCPAVRCRTATGATVDVTVFPLLVDEAVGDAPGTLAADVAGQINAARATGGWVKETWPSAEAPRRRSTLTSSSKTRPASR</sequence>
<comment type="cofactor">
    <cofactor evidence="1">
        <name>pyridoxal 5'-phosphate</name>
        <dbReference type="ChEBI" id="CHEBI:597326"/>
    </cofactor>
</comment>
<evidence type="ECO:0000313" key="7">
    <source>
        <dbReference type="EMBL" id="MDF2257530.1"/>
    </source>
</evidence>
<dbReference type="SUPFAM" id="SSF53383">
    <property type="entry name" value="PLP-dependent transferases"/>
    <property type="match status" value="1"/>
</dbReference>
<keyword evidence="3" id="KW-0808">Transferase</keyword>
<dbReference type="Gene3D" id="3.90.1150.10">
    <property type="entry name" value="Aspartate Aminotransferase, domain 1"/>
    <property type="match status" value="1"/>
</dbReference>
<dbReference type="GO" id="GO:0008483">
    <property type="term" value="F:transaminase activity"/>
    <property type="evidence" value="ECO:0007669"/>
    <property type="project" value="UniProtKB-KW"/>
</dbReference>
<keyword evidence="8" id="KW-1185">Reference proteome</keyword>
<evidence type="ECO:0000256" key="5">
    <source>
        <dbReference type="RuleBase" id="RU003560"/>
    </source>
</evidence>
<accession>A0ABT5Z116</accession>
<evidence type="ECO:0000256" key="6">
    <source>
        <dbReference type="SAM" id="MobiDB-lite"/>
    </source>
</evidence>
<feature type="compositionally biased region" description="Low complexity" evidence="6">
    <location>
        <begin position="513"/>
        <end position="525"/>
    </location>
</feature>
<dbReference type="Gene3D" id="3.40.640.10">
    <property type="entry name" value="Type I PLP-dependent aspartate aminotransferase-like (Major domain)"/>
    <property type="match status" value="1"/>
</dbReference>
<evidence type="ECO:0000256" key="1">
    <source>
        <dbReference type="ARBA" id="ARBA00001933"/>
    </source>
</evidence>
<dbReference type="InterPro" id="IPR015421">
    <property type="entry name" value="PyrdxlP-dep_Trfase_major"/>
</dbReference>
<evidence type="ECO:0000313" key="8">
    <source>
        <dbReference type="Proteomes" id="UP001220022"/>
    </source>
</evidence>
<dbReference type="InterPro" id="IPR015422">
    <property type="entry name" value="PyrdxlP-dep_Trfase_small"/>
</dbReference>
<keyword evidence="2 7" id="KW-0032">Aminotransferase</keyword>
<proteinExistence type="inferred from homology"/>
<dbReference type="InterPro" id="IPR015424">
    <property type="entry name" value="PyrdxlP-dep_Trfase"/>
</dbReference>
<reference evidence="7 8" key="1">
    <citation type="submission" date="2023-03" db="EMBL/GenBank/DDBJ databases">
        <title>Draft genome sequence of type strain Streptomyces ferralitis JCM 14344.</title>
        <authorList>
            <person name="Klaysubun C."/>
            <person name="Duangmal K."/>
        </authorList>
    </citation>
    <scope>NUCLEOTIDE SEQUENCE [LARGE SCALE GENOMIC DNA]</scope>
    <source>
        <strain evidence="7 8">JCM 14344</strain>
    </source>
</reference>
<dbReference type="InterPro" id="IPR005814">
    <property type="entry name" value="Aminotrans_3"/>
</dbReference>
<name>A0ABT5Z116_9ACTN</name>
<comment type="caution">
    <text evidence="7">The sequence shown here is derived from an EMBL/GenBank/DDBJ whole genome shotgun (WGS) entry which is preliminary data.</text>
</comment>
<dbReference type="Proteomes" id="UP001220022">
    <property type="component" value="Unassembled WGS sequence"/>
</dbReference>
<gene>
    <name evidence="7" type="ORF">P2L57_17930</name>
</gene>
<dbReference type="Pfam" id="PF00202">
    <property type="entry name" value="Aminotran_3"/>
    <property type="match status" value="1"/>
</dbReference>
<evidence type="ECO:0000256" key="3">
    <source>
        <dbReference type="ARBA" id="ARBA00022679"/>
    </source>
</evidence>
<evidence type="ECO:0000256" key="4">
    <source>
        <dbReference type="ARBA" id="ARBA00022898"/>
    </source>
</evidence>